<dbReference type="Proteomes" id="UP001346869">
    <property type="component" value="Unassembled WGS sequence"/>
</dbReference>
<dbReference type="AlphaFoldDB" id="A0AAN7XZW8"/>
<feature type="region of interest" description="Disordered" evidence="4">
    <location>
        <begin position="367"/>
        <end position="390"/>
    </location>
</feature>
<evidence type="ECO:0000256" key="2">
    <source>
        <dbReference type="ARBA" id="ARBA00022692"/>
    </source>
</evidence>
<keyword evidence="3 5" id="KW-0472">Membrane</keyword>
<evidence type="ECO:0000256" key="4">
    <source>
        <dbReference type="SAM" id="MobiDB-lite"/>
    </source>
</evidence>
<gene>
    <name evidence="8" type="ORF">PBY51_013764</name>
</gene>
<sequence length="390" mass="43143">MRSFLLFLSLITGCEASSQVKGCIALDEVGCQEPFHQTAYKKAKTTILCEDNGNKDSRVRFFCKENGPICEDVLSTTSALRSNGSFTLTETERGFTVSISDVSAQHAGVYWWGVESTEGSYRAALRKIQLKVEAHIKSFTRSPTIGQRITYWCEYPEGAPKERFICKGEDPSLCERVVSTAQNTGRFSMTDETVKRNITITVRDVTAGDSGTYWCGAESETETQSNPFYHRFVMTVVQPTATTFSVTSTMPTTAFPKSRDGLHVVYVTVIVCVAALLLLILILIYKRFSINKRNAAAAHRDKEDYIYKEIPERPQKPDSAVFPSNPSASLHYSTINFKSVSGEAAEVLMTKPSSSACEYATVKDTQIATSSDGPSSEDPLYSTVNKTQQQ</sequence>
<feature type="chain" id="PRO_5042981561" description="Immunoglobulin V-set domain-containing protein" evidence="6">
    <location>
        <begin position="17"/>
        <end position="390"/>
    </location>
</feature>
<name>A0AAN7XZW8_ELEMC</name>
<feature type="transmembrane region" description="Helical" evidence="5">
    <location>
        <begin position="264"/>
        <end position="285"/>
    </location>
</feature>
<dbReference type="InterPro" id="IPR013106">
    <property type="entry name" value="Ig_V-set"/>
</dbReference>
<evidence type="ECO:0000256" key="3">
    <source>
        <dbReference type="ARBA" id="ARBA00023136"/>
    </source>
</evidence>
<keyword evidence="5" id="KW-1133">Transmembrane helix</keyword>
<dbReference type="Gene3D" id="2.60.40.10">
    <property type="entry name" value="Immunoglobulins"/>
    <property type="match status" value="2"/>
</dbReference>
<keyword evidence="6" id="KW-0732">Signal</keyword>
<dbReference type="InterPro" id="IPR013783">
    <property type="entry name" value="Ig-like_fold"/>
</dbReference>
<dbReference type="PANTHER" id="PTHR11860">
    <property type="entry name" value="POLYMERIC-IMMUNOGLOBULIN RECEPTOR"/>
    <property type="match status" value="1"/>
</dbReference>
<reference evidence="8 9" key="2">
    <citation type="journal article" date="2023" name="Mol. Biol. Evol.">
        <title>Genomics of Secondarily Temperate Adaptation in the Only Non-Antarctic Icefish.</title>
        <authorList>
            <person name="Rivera-Colon A.G."/>
            <person name="Rayamajhi N."/>
            <person name="Minhas B.F."/>
            <person name="Madrigal G."/>
            <person name="Bilyk K.T."/>
            <person name="Yoon V."/>
            <person name="Hune M."/>
            <person name="Gregory S."/>
            <person name="Cheng C.H.C."/>
            <person name="Catchen J.M."/>
        </authorList>
    </citation>
    <scope>NUCLEOTIDE SEQUENCE [LARGE SCALE GENOMIC DNA]</scope>
    <source>
        <strain evidence="8">JMC-PN-2008</strain>
    </source>
</reference>
<keyword evidence="9" id="KW-1185">Reference proteome</keyword>
<dbReference type="InterPro" id="IPR036179">
    <property type="entry name" value="Ig-like_dom_sf"/>
</dbReference>
<feature type="signal peptide" evidence="6">
    <location>
        <begin position="1"/>
        <end position="16"/>
    </location>
</feature>
<feature type="domain" description="Immunoglobulin V-set" evidence="7">
    <location>
        <begin position="146"/>
        <end position="222"/>
    </location>
</feature>
<organism evidence="8 9">
    <name type="scientific">Eleginops maclovinus</name>
    <name type="common">Patagonian blennie</name>
    <name type="synonym">Eleginus maclovinus</name>
    <dbReference type="NCBI Taxonomy" id="56733"/>
    <lineage>
        <taxon>Eukaryota</taxon>
        <taxon>Metazoa</taxon>
        <taxon>Chordata</taxon>
        <taxon>Craniata</taxon>
        <taxon>Vertebrata</taxon>
        <taxon>Euteleostomi</taxon>
        <taxon>Actinopterygii</taxon>
        <taxon>Neopterygii</taxon>
        <taxon>Teleostei</taxon>
        <taxon>Neoteleostei</taxon>
        <taxon>Acanthomorphata</taxon>
        <taxon>Eupercaria</taxon>
        <taxon>Perciformes</taxon>
        <taxon>Notothenioidei</taxon>
        <taxon>Eleginopidae</taxon>
        <taxon>Eleginops</taxon>
    </lineage>
</organism>
<evidence type="ECO:0000259" key="7">
    <source>
        <dbReference type="Pfam" id="PF07686"/>
    </source>
</evidence>
<evidence type="ECO:0000256" key="5">
    <source>
        <dbReference type="SAM" id="Phobius"/>
    </source>
</evidence>
<comment type="caution">
    <text evidence="8">The sequence shown here is derived from an EMBL/GenBank/DDBJ whole genome shotgun (WGS) entry which is preliminary data.</text>
</comment>
<evidence type="ECO:0000256" key="6">
    <source>
        <dbReference type="SAM" id="SignalP"/>
    </source>
</evidence>
<accession>A0AAN7XZW8</accession>
<protein>
    <recommendedName>
        <fullName evidence="7">Immunoglobulin V-set domain-containing protein</fullName>
    </recommendedName>
</protein>
<dbReference type="GO" id="GO:0004888">
    <property type="term" value="F:transmembrane signaling receptor activity"/>
    <property type="evidence" value="ECO:0007669"/>
    <property type="project" value="TreeGrafter"/>
</dbReference>
<dbReference type="GO" id="GO:0005886">
    <property type="term" value="C:plasma membrane"/>
    <property type="evidence" value="ECO:0007669"/>
    <property type="project" value="TreeGrafter"/>
</dbReference>
<dbReference type="InterPro" id="IPR050671">
    <property type="entry name" value="CD300_family_receptors"/>
</dbReference>
<evidence type="ECO:0000313" key="9">
    <source>
        <dbReference type="Proteomes" id="UP001346869"/>
    </source>
</evidence>
<dbReference type="EMBL" id="JAUZQC010000004">
    <property type="protein sequence ID" value="KAK5873123.1"/>
    <property type="molecule type" value="Genomic_DNA"/>
</dbReference>
<evidence type="ECO:0000313" key="8">
    <source>
        <dbReference type="EMBL" id="KAK5873123.1"/>
    </source>
</evidence>
<keyword evidence="2 5" id="KW-0812">Transmembrane</keyword>
<dbReference type="Pfam" id="PF07686">
    <property type="entry name" value="V-set"/>
    <property type="match status" value="1"/>
</dbReference>
<dbReference type="SUPFAM" id="SSF48726">
    <property type="entry name" value="Immunoglobulin"/>
    <property type="match status" value="2"/>
</dbReference>
<comment type="subcellular location">
    <subcellularLocation>
        <location evidence="1">Membrane</location>
    </subcellularLocation>
</comment>
<reference evidence="8 9" key="1">
    <citation type="journal article" date="2023" name="Genes (Basel)">
        <title>Chromosome-Level Genome Assembly and Circadian Gene Repertoire of the Patagonia Blennie Eleginops maclovinus-The Closest Ancestral Proxy of Antarctic Cryonotothenioids.</title>
        <authorList>
            <person name="Cheng C.C."/>
            <person name="Rivera-Colon A.G."/>
            <person name="Minhas B.F."/>
            <person name="Wilson L."/>
            <person name="Rayamajhi N."/>
            <person name="Vargas-Chacoff L."/>
            <person name="Catchen J.M."/>
        </authorList>
    </citation>
    <scope>NUCLEOTIDE SEQUENCE [LARGE SCALE GENOMIC DNA]</scope>
    <source>
        <strain evidence="8">JMC-PN-2008</strain>
    </source>
</reference>
<proteinExistence type="predicted"/>
<evidence type="ECO:0000256" key="1">
    <source>
        <dbReference type="ARBA" id="ARBA00004370"/>
    </source>
</evidence>
<dbReference type="PANTHER" id="PTHR11860:SF87">
    <property type="entry name" value="CMRF35-LIKE MOLECULE 8"/>
    <property type="match status" value="1"/>
</dbReference>